<evidence type="ECO:0000313" key="1">
    <source>
        <dbReference type="EMBL" id="UXZ05243.1"/>
    </source>
</evidence>
<sequence>MNINKPVVNHIDPTLNLEQIRHECQNLAKQRAKISAGAAVIPVPFLDVAVDVVMLSKLLPQITQRFGLSDEQTESQREENIKERIIAMGSLVVTRGVVNKTIQGFGGRFIGKQVSKYIPMGGSMVAATLGYMIFKKIAFDHIDECYNIAKEAQKNALHQAVQESFGREPNSTL</sequence>
<reference evidence="1" key="1">
    <citation type="submission" date="2021-12" db="EMBL/GenBank/DDBJ databases">
        <title>taxonomy of Moraxella sp. ZY201224.</title>
        <authorList>
            <person name="Li F."/>
        </authorList>
    </citation>
    <scope>NUCLEOTIDE SEQUENCE</scope>
    <source>
        <strain evidence="1">ZY201224</strain>
    </source>
</reference>
<name>A0ABY6F5B9_9GAMM</name>
<dbReference type="Proteomes" id="UP001063782">
    <property type="component" value="Chromosome"/>
</dbReference>
<accession>A0ABY6F5B9</accession>
<organism evidence="1 2">
    <name type="scientific">Moraxella nasicaprae</name>
    <dbReference type="NCBI Taxonomy" id="2904122"/>
    <lineage>
        <taxon>Bacteria</taxon>
        <taxon>Pseudomonadati</taxon>
        <taxon>Pseudomonadota</taxon>
        <taxon>Gammaproteobacteria</taxon>
        <taxon>Moraxellales</taxon>
        <taxon>Moraxellaceae</taxon>
        <taxon>Moraxella</taxon>
    </lineage>
</organism>
<evidence type="ECO:0000313" key="2">
    <source>
        <dbReference type="Proteomes" id="UP001063782"/>
    </source>
</evidence>
<dbReference type="RefSeq" id="WP_263076741.1">
    <property type="nucleotide sequence ID" value="NZ_CP089977.1"/>
</dbReference>
<keyword evidence="2" id="KW-1185">Reference proteome</keyword>
<dbReference type="EMBL" id="CP089977">
    <property type="protein sequence ID" value="UXZ05243.1"/>
    <property type="molecule type" value="Genomic_DNA"/>
</dbReference>
<gene>
    <name evidence="1" type="ORF">LU297_01965</name>
</gene>
<evidence type="ECO:0008006" key="3">
    <source>
        <dbReference type="Google" id="ProtNLM"/>
    </source>
</evidence>
<proteinExistence type="predicted"/>
<protein>
    <recommendedName>
        <fullName evidence="3">DUF697 domain-containing protein</fullName>
    </recommendedName>
</protein>